<name>A0A6A5XU26_9PLEO</name>
<feature type="domain" description="Zn(2)-C6 fungal-type" evidence="2">
    <location>
        <begin position="24"/>
        <end position="54"/>
    </location>
</feature>
<dbReference type="GeneID" id="54279301"/>
<organism evidence="3 4">
    <name type="scientific">Aaosphaeria arxii CBS 175.79</name>
    <dbReference type="NCBI Taxonomy" id="1450172"/>
    <lineage>
        <taxon>Eukaryota</taxon>
        <taxon>Fungi</taxon>
        <taxon>Dikarya</taxon>
        <taxon>Ascomycota</taxon>
        <taxon>Pezizomycotina</taxon>
        <taxon>Dothideomycetes</taxon>
        <taxon>Pleosporomycetidae</taxon>
        <taxon>Pleosporales</taxon>
        <taxon>Pleosporales incertae sedis</taxon>
        <taxon>Aaosphaeria</taxon>
    </lineage>
</organism>
<dbReference type="Pfam" id="PF00172">
    <property type="entry name" value="Zn_clus"/>
    <property type="match status" value="1"/>
</dbReference>
<proteinExistence type="predicted"/>
<dbReference type="Pfam" id="PF11951">
    <property type="entry name" value="Fungal_trans_2"/>
    <property type="match status" value="1"/>
</dbReference>
<dbReference type="InterPro" id="IPR053157">
    <property type="entry name" value="Sterol_Uptake_Regulator"/>
</dbReference>
<evidence type="ECO:0000313" key="4">
    <source>
        <dbReference type="Proteomes" id="UP000799778"/>
    </source>
</evidence>
<dbReference type="CDD" id="cd00067">
    <property type="entry name" value="GAL4"/>
    <property type="match status" value="1"/>
</dbReference>
<dbReference type="PROSITE" id="PS00463">
    <property type="entry name" value="ZN2_CY6_FUNGAL_1"/>
    <property type="match status" value="1"/>
</dbReference>
<keyword evidence="4" id="KW-1185">Reference proteome</keyword>
<reference evidence="3" key="1">
    <citation type="journal article" date="2020" name="Stud. Mycol.">
        <title>101 Dothideomycetes genomes: a test case for predicting lifestyles and emergence of pathogens.</title>
        <authorList>
            <person name="Haridas S."/>
            <person name="Albert R."/>
            <person name="Binder M."/>
            <person name="Bloem J."/>
            <person name="Labutti K."/>
            <person name="Salamov A."/>
            <person name="Andreopoulos B."/>
            <person name="Baker S."/>
            <person name="Barry K."/>
            <person name="Bills G."/>
            <person name="Bluhm B."/>
            <person name="Cannon C."/>
            <person name="Castanera R."/>
            <person name="Culley D."/>
            <person name="Daum C."/>
            <person name="Ezra D."/>
            <person name="Gonzalez J."/>
            <person name="Henrissat B."/>
            <person name="Kuo A."/>
            <person name="Liang C."/>
            <person name="Lipzen A."/>
            <person name="Lutzoni F."/>
            <person name="Magnuson J."/>
            <person name="Mondo S."/>
            <person name="Nolan M."/>
            <person name="Ohm R."/>
            <person name="Pangilinan J."/>
            <person name="Park H.-J."/>
            <person name="Ramirez L."/>
            <person name="Alfaro M."/>
            <person name="Sun H."/>
            <person name="Tritt A."/>
            <person name="Yoshinaga Y."/>
            <person name="Zwiers L.-H."/>
            <person name="Turgeon B."/>
            <person name="Goodwin S."/>
            <person name="Spatafora J."/>
            <person name="Crous P."/>
            <person name="Grigoriev I."/>
        </authorList>
    </citation>
    <scope>NUCLEOTIDE SEQUENCE</scope>
    <source>
        <strain evidence="3">CBS 175.79</strain>
    </source>
</reference>
<dbReference type="InterPro" id="IPR036864">
    <property type="entry name" value="Zn2-C6_fun-type_DNA-bd_sf"/>
</dbReference>
<evidence type="ECO:0000256" key="1">
    <source>
        <dbReference type="ARBA" id="ARBA00023242"/>
    </source>
</evidence>
<sequence>MQVSTSISMKVAKTRKAHTKSRSGCFPCKSRHIRCDQRKPICFNCERYAAECVYPQPKPVLAPQIDTPGLSPDIPSIEAICRDHTSHLDQIQAEGQEATLSISQLRLLYHFTTVTAKTLSADPLNEDVYSSYLVKVAFRYPFLLHAILSLAALHLSHTEPRQEKEELLALAGRHHMDSISRFRTDIADVNQSNYEAVFLFSSTLFPYLWGSLIGTDTSLDHTFDSIISNLFMTRRVRPLVHEFYETLSQSELGRLRPQDTRTIDWQFVVLPTKTELVGLQKFADLAHDIFDGDVAEAYNQAIRVLIVVFDVAAQSLSAPSDALLKMWIHFVTPRFLHLLSEREFGALIIFAHYAVLVDRASHYWFLVGASTKILTTICPLIPTQWQSWIDWPRAQIKMADPVETCAYTL</sequence>
<dbReference type="RefSeq" id="XP_033385041.1">
    <property type="nucleotide sequence ID" value="XM_033521904.1"/>
</dbReference>
<gene>
    <name evidence="3" type="ORF">BU24DRAFT_208095</name>
</gene>
<dbReference type="SUPFAM" id="SSF57701">
    <property type="entry name" value="Zn2/Cys6 DNA-binding domain"/>
    <property type="match status" value="1"/>
</dbReference>
<dbReference type="InterPro" id="IPR001138">
    <property type="entry name" value="Zn2Cys6_DnaBD"/>
</dbReference>
<dbReference type="SMART" id="SM00066">
    <property type="entry name" value="GAL4"/>
    <property type="match status" value="1"/>
</dbReference>
<protein>
    <recommendedName>
        <fullName evidence="2">Zn(2)-C6 fungal-type domain-containing protein</fullName>
    </recommendedName>
</protein>
<dbReference type="GO" id="GO:0001228">
    <property type="term" value="F:DNA-binding transcription activator activity, RNA polymerase II-specific"/>
    <property type="evidence" value="ECO:0007669"/>
    <property type="project" value="TreeGrafter"/>
</dbReference>
<dbReference type="PROSITE" id="PS50048">
    <property type="entry name" value="ZN2_CY6_FUNGAL_2"/>
    <property type="match status" value="1"/>
</dbReference>
<dbReference type="EMBL" id="ML978069">
    <property type="protein sequence ID" value="KAF2016702.1"/>
    <property type="molecule type" value="Genomic_DNA"/>
</dbReference>
<evidence type="ECO:0000259" key="2">
    <source>
        <dbReference type="PROSITE" id="PS50048"/>
    </source>
</evidence>
<keyword evidence="1" id="KW-0539">Nucleus</keyword>
<dbReference type="PANTHER" id="PTHR47784:SF4">
    <property type="entry name" value="ZN(II)2CYS6 TRANSCRIPTION FACTOR (EUROFUNG)"/>
    <property type="match status" value="1"/>
</dbReference>
<dbReference type="InterPro" id="IPR021858">
    <property type="entry name" value="Fun_TF"/>
</dbReference>
<dbReference type="GO" id="GO:0008270">
    <property type="term" value="F:zinc ion binding"/>
    <property type="evidence" value="ECO:0007669"/>
    <property type="project" value="InterPro"/>
</dbReference>
<evidence type="ECO:0000313" key="3">
    <source>
        <dbReference type="EMBL" id="KAF2016702.1"/>
    </source>
</evidence>
<accession>A0A6A5XU26</accession>
<dbReference type="PANTHER" id="PTHR47784">
    <property type="entry name" value="STEROL UPTAKE CONTROL PROTEIN 2"/>
    <property type="match status" value="1"/>
</dbReference>
<dbReference type="Proteomes" id="UP000799778">
    <property type="component" value="Unassembled WGS sequence"/>
</dbReference>
<dbReference type="AlphaFoldDB" id="A0A6A5XU26"/>
<dbReference type="Gene3D" id="4.10.240.10">
    <property type="entry name" value="Zn(2)-C6 fungal-type DNA-binding domain"/>
    <property type="match status" value="1"/>
</dbReference>
<dbReference type="OrthoDB" id="3546279at2759"/>